<keyword evidence="4" id="KW-0444">Lipid biosynthesis</keyword>
<evidence type="ECO:0000256" key="2">
    <source>
        <dbReference type="ARBA" id="ARBA00022679"/>
    </source>
</evidence>
<proteinExistence type="inferred from homology"/>
<dbReference type="CDD" id="cd07989">
    <property type="entry name" value="LPLAT_AGPAT-like"/>
    <property type="match status" value="1"/>
</dbReference>
<dbReference type="InterPro" id="IPR002123">
    <property type="entry name" value="Plipid/glycerol_acylTrfase"/>
</dbReference>
<dbReference type="Gene3D" id="2.60.40.420">
    <property type="entry name" value="Cupredoxins - blue copper proteins"/>
    <property type="match status" value="1"/>
</dbReference>
<evidence type="ECO:0000256" key="5">
    <source>
        <dbReference type="SAM" id="MobiDB-lite"/>
    </source>
</evidence>
<dbReference type="EMBL" id="JBFOLK010000311">
    <property type="protein sequence ID" value="KAL2454644.1"/>
    <property type="molecule type" value="Genomic_DNA"/>
</dbReference>
<organism evidence="9 10">
    <name type="scientific">Abeliophyllum distichum</name>
    <dbReference type="NCBI Taxonomy" id="126358"/>
    <lineage>
        <taxon>Eukaryota</taxon>
        <taxon>Viridiplantae</taxon>
        <taxon>Streptophyta</taxon>
        <taxon>Embryophyta</taxon>
        <taxon>Tracheophyta</taxon>
        <taxon>Spermatophyta</taxon>
        <taxon>Magnoliopsida</taxon>
        <taxon>eudicotyledons</taxon>
        <taxon>Gunneridae</taxon>
        <taxon>Pentapetalae</taxon>
        <taxon>asterids</taxon>
        <taxon>lamiids</taxon>
        <taxon>Lamiales</taxon>
        <taxon>Oleaceae</taxon>
        <taxon>Forsythieae</taxon>
        <taxon>Abeliophyllum</taxon>
    </lineage>
</organism>
<feature type="transmembrane region" description="Helical" evidence="6">
    <location>
        <begin position="364"/>
        <end position="386"/>
    </location>
</feature>
<keyword evidence="10" id="KW-1185">Reference proteome</keyword>
<dbReference type="PANTHER" id="PTHR10434:SF60">
    <property type="entry name" value="1-ACYL-SN-GLYCEROL-3-PHOSPHATE ACYLTRANSFERASE LPAT1, CHLOROPLASTIC"/>
    <property type="match status" value="1"/>
</dbReference>
<evidence type="ECO:0000256" key="6">
    <source>
        <dbReference type="SAM" id="Phobius"/>
    </source>
</evidence>
<keyword evidence="6" id="KW-0472">Membrane</keyword>
<keyword evidence="7" id="KW-0732">Signal</keyword>
<evidence type="ECO:0000256" key="3">
    <source>
        <dbReference type="ARBA" id="ARBA00023315"/>
    </source>
</evidence>
<reference evidence="10" key="1">
    <citation type="submission" date="2024-07" db="EMBL/GenBank/DDBJ databases">
        <title>Two chromosome-level genome assemblies of Korean endemic species Abeliophyllum distichum and Forsythia ovata (Oleaceae).</title>
        <authorList>
            <person name="Jang H."/>
        </authorList>
    </citation>
    <scope>NUCLEOTIDE SEQUENCE [LARGE SCALE GENOMIC DNA]</scope>
</reference>
<evidence type="ECO:0000256" key="7">
    <source>
        <dbReference type="SAM" id="SignalP"/>
    </source>
</evidence>
<keyword evidence="3 4" id="KW-0012">Acyltransferase</keyword>
<dbReference type="SMART" id="SM00563">
    <property type="entry name" value="PlsC"/>
    <property type="match status" value="1"/>
</dbReference>
<dbReference type="SUPFAM" id="SSF69593">
    <property type="entry name" value="Glycerol-3-phosphate (1)-acyltransferase"/>
    <property type="match status" value="1"/>
</dbReference>
<keyword evidence="2 4" id="KW-0808">Transferase</keyword>
<evidence type="ECO:0000313" key="9">
    <source>
        <dbReference type="EMBL" id="KAL2454644.1"/>
    </source>
</evidence>
<comment type="domain">
    <text evidence="4">The HXXXXD motif is essential for acyltransferase activity and may constitute the binding site for the phosphate moiety of the glycerol-3-phosphate.</text>
</comment>
<dbReference type="PANTHER" id="PTHR10434">
    <property type="entry name" value="1-ACYL-SN-GLYCEROL-3-PHOSPHATE ACYLTRANSFERASE"/>
    <property type="match status" value="1"/>
</dbReference>
<comment type="catalytic activity">
    <reaction evidence="4">
        <text>a 1-acyl-sn-glycero-3-phosphate + an acyl-CoA = a 1,2-diacyl-sn-glycero-3-phosphate + CoA</text>
        <dbReference type="Rhea" id="RHEA:19709"/>
        <dbReference type="ChEBI" id="CHEBI:57287"/>
        <dbReference type="ChEBI" id="CHEBI:57970"/>
        <dbReference type="ChEBI" id="CHEBI:58342"/>
        <dbReference type="ChEBI" id="CHEBI:58608"/>
        <dbReference type="EC" id="2.3.1.51"/>
    </reaction>
</comment>
<feature type="transmembrane region" description="Helical" evidence="6">
    <location>
        <begin position="272"/>
        <end position="291"/>
    </location>
</feature>
<dbReference type="GO" id="GO:0008654">
    <property type="term" value="P:phospholipid biosynthetic process"/>
    <property type="evidence" value="ECO:0007669"/>
    <property type="project" value="UniProtKB-KW"/>
</dbReference>
<feature type="chain" id="PRO_5044786409" description="1-acyl-sn-glycerol-3-phosphate acyltransferase" evidence="7">
    <location>
        <begin position="26"/>
        <end position="552"/>
    </location>
</feature>
<evidence type="ECO:0000259" key="8">
    <source>
        <dbReference type="PROSITE" id="PS51485"/>
    </source>
</evidence>
<dbReference type="SUPFAM" id="SSF49503">
    <property type="entry name" value="Cupredoxins"/>
    <property type="match status" value="1"/>
</dbReference>
<evidence type="ECO:0000256" key="4">
    <source>
        <dbReference type="RuleBase" id="RU361267"/>
    </source>
</evidence>
<dbReference type="EC" id="2.3.1.51" evidence="4"/>
<dbReference type="Pfam" id="PF02298">
    <property type="entry name" value="Cu_bind_like"/>
    <property type="match status" value="1"/>
</dbReference>
<dbReference type="Proteomes" id="UP001604336">
    <property type="component" value="Unassembled WGS sequence"/>
</dbReference>
<evidence type="ECO:0000256" key="1">
    <source>
        <dbReference type="ARBA" id="ARBA00008655"/>
    </source>
</evidence>
<keyword evidence="4" id="KW-1208">Phospholipid metabolism</keyword>
<feature type="region of interest" description="Disordered" evidence="5">
    <location>
        <begin position="111"/>
        <end position="133"/>
    </location>
</feature>
<accession>A0ABD1NUL6</accession>
<sequence length="552" mass="61386">MASLKTIFLCLEVVFVMCTLSEARGFVVGGENKLWEVPSSVNEFNNWAQKTRFQIGDSLVLKYDSKTDSVLEVTEDDYKTCNKANTIKSYHDGESQIVLQQLYGAGAFSPSSSIHHHHHHHHHHAPAPAPTSTNGVSGLMATAGFVGGTAVVATVSISILSLHFTHTCKMGSKCLFAPSLRPVCCFSLKQPAERYSKTHVLSDKITCTSRRHASDMWSSIYLEKKFTCVYSDFNFHRRKKLSRYVVRSELAGAGAYSYPLSEIQLGSKIRGICFYAVTAFTAIFLFVLMLIEHPLVLLFDRYRRKAHYLVAKIWATLTVAPFMKIEFEGLENLPPPNTPAVYVSNHQSFLDIYTLLTLGRSFKFISKTAIFLFPIIGWAMFLMGVIPLKRMDSRSQLDCLKQCIALVKKGASVFFFPEGTRSKDGKLGPFKKGAFSVAVKTGVPVVPITLIGTGKIMPAGMEGQLNLGSVKVVVHQPIEGDSPDALSTQARDIIADSLSRQETFWRIVGIQAERCPYFSSAAREFQAAFNLHVPVNWRLLFPNSTSFWGLPI</sequence>
<keyword evidence="6" id="KW-1133">Transmembrane helix</keyword>
<evidence type="ECO:0000313" key="10">
    <source>
        <dbReference type="Proteomes" id="UP001604336"/>
    </source>
</evidence>
<keyword evidence="4" id="KW-0594">Phospholipid biosynthesis</keyword>
<comment type="similarity">
    <text evidence="1 4">Belongs to the 1-acyl-sn-glycerol-3-phosphate acyltransferase family.</text>
</comment>
<feature type="domain" description="Phytocyanin" evidence="8">
    <location>
        <begin position="24"/>
        <end position="130"/>
    </location>
</feature>
<dbReference type="AlphaFoldDB" id="A0ABD1NUL6"/>
<dbReference type="GO" id="GO:0003841">
    <property type="term" value="F:1-acylglycerol-3-phosphate O-acyltransferase activity"/>
    <property type="evidence" value="ECO:0007669"/>
    <property type="project" value="UniProtKB-UniRule"/>
</dbReference>
<dbReference type="InterPro" id="IPR004552">
    <property type="entry name" value="AGP_acyltrans"/>
</dbReference>
<feature type="transmembrane region" description="Helical" evidence="6">
    <location>
        <begin position="139"/>
        <end position="162"/>
    </location>
</feature>
<comment type="caution">
    <text evidence="9">The sequence shown here is derived from an EMBL/GenBank/DDBJ whole genome shotgun (WGS) entry which is preliminary data.</text>
</comment>
<keyword evidence="6" id="KW-0812">Transmembrane</keyword>
<keyword evidence="4" id="KW-0443">Lipid metabolism</keyword>
<feature type="signal peptide" evidence="7">
    <location>
        <begin position="1"/>
        <end position="25"/>
    </location>
</feature>
<dbReference type="PROSITE" id="PS51485">
    <property type="entry name" value="PHYTOCYANIN"/>
    <property type="match status" value="1"/>
</dbReference>
<feature type="compositionally biased region" description="Basic residues" evidence="5">
    <location>
        <begin position="114"/>
        <end position="125"/>
    </location>
</feature>
<name>A0ABD1NUL6_9LAMI</name>
<dbReference type="Pfam" id="PF01553">
    <property type="entry name" value="Acyltransferase"/>
    <property type="match status" value="1"/>
</dbReference>
<dbReference type="InterPro" id="IPR003245">
    <property type="entry name" value="Phytocyanin_dom"/>
</dbReference>
<protein>
    <recommendedName>
        <fullName evidence="4">1-acyl-sn-glycerol-3-phosphate acyltransferase</fullName>
        <ecNumber evidence="4">2.3.1.51</ecNumber>
    </recommendedName>
</protein>
<gene>
    <name evidence="9" type="ORF">Adt_47853</name>
</gene>
<dbReference type="InterPro" id="IPR008972">
    <property type="entry name" value="Cupredoxin"/>
</dbReference>
<dbReference type="NCBIfam" id="TIGR00530">
    <property type="entry name" value="AGP_acyltrn"/>
    <property type="match status" value="1"/>
</dbReference>